<gene>
    <name evidence="2" type="ORF">B296_00022578</name>
</gene>
<reference evidence="2 3" key="1">
    <citation type="journal article" date="2014" name="Agronomy (Basel)">
        <title>A Draft Genome Sequence for Ensete ventricosum, the Drought-Tolerant Tree Against Hunger.</title>
        <authorList>
            <person name="Harrison J."/>
            <person name="Moore K.A."/>
            <person name="Paszkiewicz K."/>
            <person name="Jones T."/>
            <person name="Grant M."/>
            <person name="Ambacheew D."/>
            <person name="Muzemil S."/>
            <person name="Studholme D.J."/>
        </authorList>
    </citation>
    <scope>NUCLEOTIDE SEQUENCE [LARGE SCALE GENOMIC DNA]</scope>
</reference>
<name>A0A427AL39_ENSVE</name>
<evidence type="ECO:0000313" key="2">
    <source>
        <dbReference type="EMBL" id="RRT76973.1"/>
    </source>
</evidence>
<organism evidence="2 3">
    <name type="scientific">Ensete ventricosum</name>
    <name type="common">Abyssinian banana</name>
    <name type="synonym">Musa ensete</name>
    <dbReference type="NCBI Taxonomy" id="4639"/>
    <lineage>
        <taxon>Eukaryota</taxon>
        <taxon>Viridiplantae</taxon>
        <taxon>Streptophyta</taxon>
        <taxon>Embryophyta</taxon>
        <taxon>Tracheophyta</taxon>
        <taxon>Spermatophyta</taxon>
        <taxon>Magnoliopsida</taxon>
        <taxon>Liliopsida</taxon>
        <taxon>Zingiberales</taxon>
        <taxon>Musaceae</taxon>
        <taxon>Ensete</taxon>
    </lineage>
</organism>
<proteinExistence type="predicted"/>
<evidence type="ECO:0000313" key="3">
    <source>
        <dbReference type="Proteomes" id="UP000287651"/>
    </source>
</evidence>
<evidence type="ECO:0000256" key="1">
    <source>
        <dbReference type="SAM" id="MobiDB-lite"/>
    </source>
</evidence>
<dbReference type="Proteomes" id="UP000287651">
    <property type="component" value="Unassembled WGS sequence"/>
</dbReference>
<feature type="region of interest" description="Disordered" evidence="1">
    <location>
        <begin position="67"/>
        <end position="131"/>
    </location>
</feature>
<dbReference type="AlphaFoldDB" id="A0A427AL39"/>
<dbReference type="EMBL" id="AMZH03002048">
    <property type="protein sequence ID" value="RRT76973.1"/>
    <property type="molecule type" value="Genomic_DNA"/>
</dbReference>
<protein>
    <submittedName>
        <fullName evidence="2">Uncharacterized protein</fullName>
    </submittedName>
</protein>
<comment type="caution">
    <text evidence="2">The sequence shown here is derived from an EMBL/GenBank/DDBJ whole genome shotgun (WGS) entry which is preliminary data.</text>
</comment>
<accession>A0A427AL39</accession>
<feature type="compositionally biased region" description="Basic and acidic residues" evidence="1">
    <location>
        <begin position="75"/>
        <end position="108"/>
    </location>
</feature>
<sequence length="254" mass="28227">MQGVLIRNTTTLLDHAKELFDHDFMTSRSLKDLASIGDGIPDDDDPEVLALGLPNLVPLDLAEGTDLSLDEAEEDIRPNRPTEETKRSEVAEEIGRKHNPKEAHHLLSDEDQPAHAGRLDRADSPSTSRGHHINKTYRSFLVVQRHLLICEKLRSSFPPTASAPLLRLIKTMTKSTTVSPPPSTSHCSHRPRLFLCVLNTTLLAIPTPEPQRRIHQVADLPSSREFNVGHLATAAPLCYCVLALQPLKPQLCHR</sequence>